<evidence type="ECO:0000313" key="1">
    <source>
        <dbReference type="EMBL" id="RAJ93238.1"/>
    </source>
</evidence>
<proteinExistence type="predicted"/>
<accession>A0A327WPT5</accession>
<dbReference type="AlphaFoldDB" id="A0A327WPT5"/>
<keyword evidence="2" id="KW-1185">Reference proteome</keyword>
<comment type="caution">
    <text evidence="1">The sequence shown here is derived from an EMBL/GenBank/DDBJ whole genome shotgun (WGS) entry which is preliminary data.</text>
</comment>
<dbReference type="InterPro" id="IPR015943">
    <property type="entry name" value="WD40/YVTN_repeat-like_dom_sf"/>
</dbReference>
<organism evidence="1 2">
    <name type="scientific">Larkinella arboricola</name>
    <dbReference type="NCBI Taxonomy" id="643671"/>
    <lineage>
        <taxon>Bacteria</taxon>
        <taxon>Pseudomonadati</taxon>
        <taxon>Bacteroidota</taxon>
        <taxon>Cytophagia</taxon>
        <taxon>Cytophagales</taxon>
        <taxon>Spirosomataceae</taxon>
        <taxon>Larkinella</taxon>
    </lineage>
</organism>
<evidence type="ECO:0000313" key="2">
    <source>
        <dbReference type="Proteomes" id="UP000248790"/>
    </source>
</evidence>
<gene>
    <name evidence="1" type="ORF">LX87_04750</name>
</gene>
<dbReference type="EMBL" id="QLMC01000006">
    <property type="protein sequence ID" value="RAJ93238.1"/>
    <property type="molecule type" value="Genomic_DNA"/>
</dbReference>
<dbReference type="InterPro" id="IPR011110">
    <property type="entry name" value="Reg_prop"/>
</dbReference>
<dbReference type="Gene3D" id="2.130.10.10">
    <property type="entry name" value="YVTN repeat-like/Quinoprotein amine dehydrogenase"/>
    <property type="match status" value="2"/>
</dbReference>
<reference evidence="1 2" key="1">
    <citation type="submission" date="2018-06" db="EMBL/GenBank/DDBJ databases">
        <title>Genomic Encyclopedia of Archaeal and Bacterial Type Strains, Phase II (KMG-II): from individual species to whole genera.</title>
        <authorList>
            <person name="Goeker M."/>
        </authorList>
    </citation>
    <scope>NUCLEOTIDE SEQUENCE [LARGE SCALE GENOMIC DNA]</scope>
    <source>
        <strain evidence="1 2">DSM 21851</strain>
    </source>
</reference>
<dbReference type="Pfam" id="PF07494">
    <property type="entry name" value="Reg_prop"/>
    <property type="match status" value="2"/>
</dbReference>
<sequence length="448" mass="50918">MLAMHPLVAQPFTSRNLSLQQGLPEYYVSGIVQDKAGFVWIATRDGLARFDGRRFKLFRHQIRNPNSLANNVITSLQVVSDSTLLVQVETGIIQLFNPQTEQFRNLLTQQRLDQDHAHVSNVLLTSDERHFWGRWERQLIHYSPRQDRITSYSLPDQFLPNSVFAGNHLLLDSTPHRIYAPFAGGMAQLNTQKGQFHAWPFAPLGQQGAVETYSGIPVARRANGELLTVAPGQLVAFSPRTHRFRTIPIPDKLSTLVGVLHSALDGNVYFTYGMTVYRLTPDDRITPLWTASRIDYQNYFHALLLDRSGVLWVGTNGDGVQQIDLRALPIRTYSYRVNYLVDVFSGELGLKVPDYIKSNEMAYTLRWSKGMRYLAGWMDAPSYRLLRADSAQHQFQRLLALNETHHSVATPLRWDHPASFGCMSPSKAFFTPIRRGGCWPSGLWYLTG</sequence>
<dbReference type="SUPFAM" id="SSF63829">
    <property type="entry name" value="Calcium-dependent phosphotriesterase"/>
    <property type="match status" value="2"/>
</dbReference>
<protein>
    <submittedName>
        <fullName evidence="1">Two component regulator with propeller domain</fullName>
    </submittedName>
</protein>
<dbReference type="Proteomes" id="UP000248790">
    <property type="component" value="Unassembled WGS sequence"/>
</dbReference>
<name>A0A327WPT5_LARAB</name>